<feature type="region of interest" description="Disordered" evidence="1">
    <location>
        <begin position="315"/>
        <end position="344"/>
    </location>
</feature>
<evidence type="ECO:0000313" key="2">
    <source>
        <dbReference type="EMBL" id="CAF9903691.1"/>
    </source>
</evidence>
<feature type="compositionally biased region" description="Basic residues" evidence="1">
    <location>
        <begin position="410"/>
        <end position="430"/>
    </location>
</feature>
<accession>A0A8H3EBA2</accession>
<proteinExistence type="predicted"/>
<feature type="compositionally biased region" description="Polar residues" evidence="1">
    <location>
        <begin position="446"/>
        <end position="465"/>
    </location>
</feature>
<feature type="compositionally biased region" description="Basic residues" evidence="1">
    <location>
        <begin position="389"/>
        <end position="399"/>
    </location>
</feature>
<dbReference type="Proteomes" id="UP000664203">
    <property type="component" value="Unassembled WGS sequence"/>
</dbReference>
<organism evidence="2 3">
    <name type="scientific">Alectoria fallacina</name>
    <dbReference type="NCBI Taxonomy" id="1903189"/>
    <lineage>
        <taxon>Eukaryota</taxon>
        <taxon>Fungi</taxon>
        <taxon>Dikarya</taxon>
        <taxon>Ascomycota</taxon>
        <taxon>Pezizomycotina</taxon>
        <taxon>Lecanoromycetes</taxon>
        <taxon>OSLEUM clade</taxon>
        <taxon>Lecanoromycetidae</taxon>
        <taxon>Lecanorales</taxon>
        <taxon>Lecanorineae</taxon>
        <taxon>Parmeliaceae</taxon>
        <taxon>Alectoria</taxon>
    </lineage>
</organism>
<comment type="caution">
    <text evidence="2">The sequence shown here is derived from an EMBL/GenBank/DDBJ whole genome shotgun (WGS) entry which is preliminary data.</text>
</comment>
<dbReference type="AlphaFoldDB" id="A0A8H3EBA2"/>
<sequence>MDANASAAQGVGQDAALDITNLPADHAPKFLAEAKRIFGYSRPPFVTSPGTNTEGSKRPVFIAKHGQRPILPIRTDLVAKHWGRLALDGIYWTLDLNGERFIVTSFPNNGCVSGAKWVYCGWTGVGEEFENLPLAFSCINGEYTRVLGPGTESTAIAHHSTAKKNTLTSVTTHSLCRSLSSNVKPLLEDHPVEYLDEAKALYAGSRPPFVTRKTKKPRRRVFLAAQDGQFSASSTEAEVVYRTWNSADDYPTLDLNGKRFIVMGNAGGCPGGGGYQYHLWLGSKAGRVKKVVAYSSYAYFSQDVDARRIVSDLTEHLPEVDEDPISSSSSGHEEDQGPQAEAAEVEQYSYDNFKKAFDLTAILPSTPSKFNTRRSIIPSEPSAREERHHRQRQPTKRLRSLTPPGQFGSRKGKATAHALKRASHGTRHHSKDSSALSSPPYETPALTPSTSGHPASAPTSETPNPQTQPPASLPTLTLYKQTHTTLRATRDSNVIGFVPLRLLTCMTMSTLFGSVVAASGHRQGGEPIKCLMAIFDWKDETDIYKAIYIDKGTEGSFEIFLEIIDEAPCWKDEGGKCGVAVEVVRA</sequence>
<reference evidence="2" key="1">
    <citation type="submission" date="2021-03" db="EMBL/GenBank/DDBJ databases">
        <authorList>
            <person name="Tagirdzhanova G."/>
        </authorList>
    </citation>
    <scope>NUCLEOTIDE SEQUENCE</scope>
</reference>
<name>A0A8H3EBA2_9LECA</name>
<gene>
    <name evidence="2" type="ORF">ALECFALPRED_002929</name>
</gene>
<dbReference type="OrthoDB" id="5320482at2759"/>
<evidence type="ECO:0000313" key="3">
    <source>
        <dbReference type="Proteomes" id="UP000664203"/>
    </source>
</evidence>
<evidence type="ECO:0000256" key="1">
    <source>
        <dbReference type="SAM" id="MobiDB-lite"/>
    </source>
</evidence>
<protein>
    <submittedName>
        <fullName evidence="2">Uncharacterized protein</fullName>
    </submittedName>
</protein>
<keyword evidence="3" id="KW-1185">Reference proteome</keyword>
<dbReference type="EMBL" id="CAJPDR010000002">
    <property type="protein sequence ID" value="CAF9903691.1"/>
    <property type="molecule type" value="Genomic_DNA"/>
</dbReference>
<feature type="region of interest" description="Disordered" evidence="1">
    <location>
        <begin position="368"/>
        <end position="473"/>
    </location>
</feature>